<name>A0A142VZK6_9SPHN</name>
<evidence type="ECO:0000313" key="4">
    <source>
        <dbReference type="Proteomes" id="UP000076234"/>
    </source>
</evidence>
<reference evidence="3 4" key="2">
    <citation type="journal article" date="2016" name="Genome Announc.">
        <title>Complete Genome Sequence of Sphingopyxis terrae Strain 203-1 (NBRC 111660), a Polyethylene Glycol Degrader.</title>
        <authorList>
            <person name="Ohtsubo Y."/>
            <person name="Nonoyama S."/>
            <person name="Nagata Y."/>
            <person name="Numata M."/>
            <person name="Tsuchikane K."/>
            <person name="Hosoyama A."/>
            <person name="Yamazoe A."/>
            <person name="Tsuda M."/>
            <person name="Fujita N."/>
            <person name="Kawai F."/>
        </authorList>
    </citation>
    <scope>NUCLEOTIDE SEQUENCE [LARGE SCALE GENOMIC DNA]</scope>
    <source>
        <strain evidence="3 4">203-1</strain>
    </source>
</reference>
<feature type="region of interest" description="Disordered" evidence="1">
    <location>
        <begin position="39"/>
        <end position="89"/>
    </location>
</feature>
<feature type="chain" id="PRO_5007502558" evidence="2">
    <location>
        <begin position="23"/>
        <end position="89"/>
    </location>
</feature>
<evidence type="ECO:0000256" key="1">
    <source>
        <dbReference type="SAM" id="MobiDB-lite"/>
    </source>
</evidence>
<dbReference type="EMBL" id="CP013342">
    <property type="protein sequence ID" value="AMU95206.1"/>
    <property type="molecule type" value="Genomic_DNA"/>
</dbReference>
<dbReference type="KEGG" id="ster:AOA14_11375"/>
<sequence length="89" mass="9142">MRLLLTLLALLTGFATADRAMAAPATPVAMGSLVMLAESANKAEASDSERRPTTATPTRRTTSGGSGKPRKAAPPHLPGLLTGSDRALE</sequence>
<keyword evidence="2" id="KW-0732">Signal</keyword>
<dbReference type="AlphaFoldDB" id="A0A142VZK6"/>
<evidence type="ECO:0000313" key="3">
    <source>
        <dbReference type="EMBL" id="AMU95206.1"/>
    </source>
</evidence>
<feature type="signal peptide" evidence="2">
    <location>
        <begin position="1"/>
        <end position="22"/>
    </location>
</feature>
<feature type="compositionally biased region" description="Low complexity" evidence="1">
    <location>
        <begin position="53"/>
        <end position="63"/>
    </location>
</feature>
<gene>
    <name evidence="3" type="ORF">AOA14_11375</name>
</gene>
<dbReference type="STRING" id="1219058.AOA14_11375"/>
<protein>
    <submittedName>
        <fullName evidence="3">Uncharacterized protein</fullName>
    </submittedName>
</protein>
<dbReference type="Proteomes" id="UP000076234">
    <property type="component" value="Chromosome"/>
</dbReference>
<reference evidence="4" key="1">
    <citation type="submission" date="2015-11" db="EMBL/GenBank/DDBJ databases">
        <title>Complete genome sequence of a polyethylene glycol-degrading strain Sphingopyxis terrae strain 203-1 (NBRC 15098).</title>
        <authorList>
            <person name="Yoshiyuki O."/>
            <person name="Shouta N."/>
            <person name="Nagata Y."/>
            <person name="Numata M."/>
            <person name="Tsuchikane K."/>
            <person name="Hosoyama A."/>
            <person name="Yamazoe A."/>
            <person name="Tsuda M."/>
            <person name="Fujita N."/>
            <person name="Kawai F."/>
        </authorList>
    </citation>
    <scope>NUCLEOTIDE SEQUENCE [LARGE SCALE GENOMIC DNA]</scope>
    <source>
        <strain evidence="4">203-1</strain>
    </source>
</reference>
<organism evidence="3 4">
    <name type="scientific">Sphingopyxis terrae subsp. terrae NBRC 15098</name>
    <dbReference type="NCBI Taxonomy" id="1219058"/>
    <lineage>
        <taxon>Bacteria</taxon>
        <taxon>Pseudomonadati</taxon>
        <taxon>Pseudomonadota</taxon>
        <taxon>Alphaproteobacteria</taxon>
        <taxon>Sphingomonadales</taxon>
        <taxon>Sphingomonadaceae</taxon>
        <taxon>Sphingopyxis</taxon>
    </lineage>
</organism>
<proteinExistence type="predicted"/>
<accession>A0A142VZK6</accession>
<dbReference type="RefSeq" id="WP_238929639.1">
    <property type="nucleotide sequence ID" value="NZ_CP013342.1"/>
</dbReference>
<evidence type="ECO:0000256" key="2">
    <source>
        <dbReference type="SAM" id="SignalP"/>
    </source>
</evidence>